<feature type="transmembrane region" description="Helical" evidence="2">
    <location>
        <begin position="358"/>
        <end position="380"/>
    </location>
</feature>
<evidence type="ECO:0000256" key="2">
    <source>
        <dbReference type="SAM" id="Phobius"/>
    </source>
</evidence>
<feature type="transmembrane region" description="Helical" evidence="2">
    <location>
        <begin position="268"/>
        <end position="286"/>
    </location>
</feature>
<sequence>MFIPPISYVHELIERSGTVAAEFTSNNCLSSLSSISTTSQCTDINNCRTWYDIVWSCVSVLIACTWVSVHPNVPGPDEGALWHKIGLMLVMIIAPELLVLWAARQWFAARKLASRYRLEGWTKTHAFYALMGGFALYSDGEPVSVLRFIPSEGTKALILEHFERSDAPPSAIGTPDSHTSHLTDSPIASDVKKQPTSHTEMKVMPTRPELDDRSLVAHIRDIAQTTLEDMHDRSDSDSFGKLIAVGQTAWFVIQLLTRWIEGLVVTELEVMTLAFAAMSVLIYFFWWDKPQGIQCQVHIRARQKTLLATAQKELPAELVQSTDSSKPKHSTWLQTQMEKKFSITKDNFHQMGVLGKTFLFVVWVYLTLVDAIVGTILVPADDVDLSDAPTQRISSFERTPLSRYGPSVPLPAVSQFLVSYIAMYSDALSSFFSLSTPVFGLIALTFLPFPHHRALFITVTFAFASSSSVQSLFFIMSHIPDPSEMAIPESHPQADPQPQASDIDVLRSIVEMGRALLDLNTNQSSMVTHLQSLTNAITLKHKSFPSDLHRTIFMSTYT</sequence>
<evidence type="ECO:0000256" key="1">
    <source>
        <dbReference type="SAM" id="MobiDB-lite"/>
    </source>
</evidence>
<feature type="transmembrane region" description="Helical" evidence="2">
    <location>
        <begin position="239"/>
        <end position="256"/>
    </location>
</feature>
<keyword evidence="2" id="KW-0472">Membrane</keyword>
<name>A0A8H5GYW8_9AGAR</name>
<dbReference type="PANTHER" id="PTHR35043">
    <property type="entry name" value="TRANSCRIPTION FACTOR DOMAIN-CONTAINING PROTEIN"/>
    <property type="match status" value="1"/>
</dbReference>
<keyword evidence="4" id="KW-1185">Reference proteome</keyword>
<feature type="region of interest" description="Disordered" evidence="1">
    <location>
        <begin position="166"/>
        <end position="201"/>
    </location>
</feature>
<accession>A0A8H5GYW8</accession>
<reference evidence="3 4" key="1">
    <citation type="journal article" date="2020" name="ISME J.">
        <title>Uncovering the hidden diversity of litter-decomposition mechanisms in mushroom-forming fungi.</title>
        <authorList>
            <person name="Floudas D."/>
            <person name="Bentzer J."/>
            <person name="Ahren D."/>
            <person name="Johansson T."/>
            <person name="Persson P."/>
            <person name="Tunlid A."/>
        </authorList>
    </citation>
    <scope>NUCLEOTIDE SEQUENCE [LARGE SCALE GENOMIC DNA]</scope>
    <source>
        <strain evidence="3 4">CBS 406.79</strain>
    </source>
</reference>
<gene>
    <name evidence="3" type="ORF">D9757_010500</name>
</gene>
<proteinExistence type="predicted"/>
<evidence type="ECO:0000313" key="4">
    <source>
        <dbReference type="Proteomes" id="UP000518752"/>
    </source>
</evidence>
<protein>
    <submittedName>
        <fullName evidence="3">Uncharacterized protein</fullName>
    </submittedName>
</protein>
<keyword evidence="2" id="KW-1133">Transmembrane helix</keyword>
<dbReference type="AlphaFoldDB" id="A0A8H5GYW8"/>
<keyword evidence="2" id="KW-0812">Transmembrane</keyword>
<feature type="transmembrane region" description="Helical" evidence="2">
    <location>
        <begin position="427"/>
        <end position="447"/>
    </location>
</feature>
<comment type="caution">
    <text evidence="3">The sequence shown here is derived from an EMBL/GenBank/DDBJ whole genome shotgun (WGS) entry which is preliminary data.</text>
</comment>
<dbReference type="Proteomes" id="UP000518752">
    <property type="component" value="Unassembled WGS sequence"/>
</dbReference>
<dbReference type="OrthoDB" id="9451547at2759"/>
<feature type="transmembrane region" description="Helical" evidence="2">
    <location>
        <begin position="454"/>
        <end position="476"/>
    </location>
</feature>
<dbReference type="PANTHER" id="PTHR35043:SF7">
    <property type="entry name" value="TRANSCRIPTION FACTOR DOMAIN-CONTAINING PROTEIN"/>
    <property type="match status" value="1"/>
</dbReference>
<dbReference type="EMBL" id="JAACJN010000105">
    <property type="protein sequence ID" value="KAF5373529.1"/>
    <property type="molecule type" value="Genomic_DNA"/>
</dbReference>
<feature type="transmembrane region" description="Helical" evidence="2">
    <location>
        <begin position="50"/>
        <end position="69"/>
    </location>
</feature>
<feature type="transmembrane region" description="Helical" evidence="2">
    <location>
        <begin position="81"/>
        <end position="103"/>
    </location>
</feature>
<evidence type="ECO:0000313" key="3">
    <source>
        <dbReference type="EMBL" id="KAF5373529.1"/>
    </source>
</evidence>
<organism evidence="3 4">
    <name type="scientific">Collybiopsis confluens</name>
    <dbReference type="NCBI Taxonomy" id="2823264"/>
    <lineage>
        <taxon>Eukaryota</taxon>
        <taxon>Fungi</taxon>
        <taxon>Dikarya</taxon>
        <taxon>Basidiomycota</taxon>
        <taxon>Agaricomycotina</taxon>
        <taxon>Agaricomycetes</taxon>
        <taxon>Agaricomycetidae</taxon>
        <taxon>Agaricales</taxon>
        <taxon>Marasmiineae</taxon>
        <taxon>Omphalotaceae</taxon>
        <taxon>Collybiopsis</taxon>
    </lineage>
</organism>